<dbReference type="Gene3D" id="3.40.50.300">
    <property type="entry name" value="P-loop containing nucleotide triphosphate hydrolases"/>
    <property type="match status" value="1"/>
</dbReference>
<accession>A0A6J5NKZ8</accession>
<reference evidence="1" key="1">
    <citation type="submission" date="2020-04" db="EMBL/GenBank/DDBJ databases">
        <authorList>
            <person name="Chiriac C."/>
            <person name="Salcher M."/>
            <person name="Ghai R."/>
            <person name="Kavagutti S V."/>
        </authorList>
    </citation>
    <scope>NUCLEOTIDE SEQUENCE</scope>
</reference>
<gene>
    <name evidence="1" type="ORF">UFOVP767_15</name>
</gene>
<evidence type="ECO:0000313" key="1">
    <source>
        <dbReference type="EMBL" id="CAB4160520.1"/>
    </source>
</evidence>
<protein>
    <recommendedName>
        <fullName evidence="2">Terminase-like family</fullName>
    </recommendedName>
</protein>
<evidence type="ECO:0008006" key="2">
    <source>
        <dbReference type="Google" id="ProtNLM"/>
    </source>
</evidence>
<organism evidence="1">
    <name type="scientific">uncultured Caudovirales phage</name>
    <dbReference type="NCBI Taxonomy" id="2100421"/>
    <lineage>
        <taxon>Viruses</taxon>
        <taxon>Duplodnaviria</taxon>
        <taxon>Heunggongvirae</taxon>
        <taxon>Uroviricota</taxon>
        <taxon>Caudoviricetes</taxon>
        <taxon>Peduoviridae</taxon>
        <taxon>Maltschvirus</taxon>
        <taxon>Maltschvirus maltsch</taxon>
    </lineage>
</organism>
<name>A0A6J5NKZ8_9CAUD</name>
<sequence length="517" mass="57814">MPRKMGATGRNRQTGNELDALGDLNLDFSTSPTTSRFLSDDSFFRGLMGPVGSGKSYGCASEILLRAVRQDPSPVDNIRYTRFVVIRNTYGELRTTTIRTWLEIFPEHIWGPIRWSPPITHHLQLPSRDGVPGLDCEVIFLALDDTKSVRKLLSLEVTGGWCNEARELPLAVIQGLTARVGRYPSKTHGGCTWRGIWADTNPPDDDGWWYRLAEKEPVKGKYKWNFYTQPGGMIEVPADTAGAIYAAGKHWLENPKAENVKNLPLGYYEQQLGGKNLDWIRCYVGAQYVYVQEGKAVWAEYDDSTMVEDSLTFVPELPLLIGCDFGLTPAAVIGQRLPSGAWNILEEIVTEDMGLQRFGQMLLQQLNMKYPKAEVILTGDPAGQARDPIFETTAFDHLRTLGFTKVQPAPTNDFGVRREAGAAPMIRLIDRKPGLRVARTCPKLRKALAGGYHFKRVGVPGEERFRDAPNKNQHSHVGDAFSYLMLGGGEYKRLTRSGMNYGAQAQQYTADFDFDIL</sequence>
<proteinExistence type="predicted"/>
<dbReference type="Gene3D" id="3.30.420.280">
    <property type="match status" value="1"/>
</dbReference>
<dbReference type="InterPro" id="IPR027417">
    <property type="entry name" value="P-loop_NTPase"/>
</dbReference>
<dbReference type="EMBL" id="LR796714">
    <property type="protein sequence ID" value="CAB4160520.1"/>
    <property type="molecule type" value="Genomic_DNA"/>
</dbReference>